<feature type="non-terminal residue" evidence="11">
    <location>
        <position position="1"/>
    </location>
</feature>
<dbReference type="PROSITE" id="PS00137">
    <property type="entry name" value="SUBTILASE_HIS"/>
    <property type="match status" value="1"/>
</dbReference>
<comment type="caution">
    <text evidence="11">The sequence shown here is derived from an EMBL/GenBank/DDBJ whole genome shotgun (WGS) entry which is preliminary data.</text>
</comment>
<dbReference type="InterPro" id="IPR036852">
    <property type="entry name" value="Peptidase_S8/S53_dom_sf"/>
</dbReference>
<evidence type="ECO:0000256" key="3">
    <source>
        <dbReference type="ARBA" id="ARBA00022801"/>
    </source>
</evidence>
<dbReference type="Proteomes" id="UP000574390">
    <property type="component" value="Unassembled WGS sequence"/>
</dbReference>
<comment type="similarity">
    <text evidence="1 8">Belongs to the peptidase S8 family.</text>
</comment>
<evidence type="ECO:0000256" key="2">
    <source>
        <dbReference type="ARBA" id="ARBA00022670"/>
    </source>
</evidence>
<keyword evidence="3 8" id="KW-0378">Hydrolase</keyword>
<dbReference type="PROSITE" id="PS51892">
    <property type="entry name" value="SUBTILASE"/>
    <property type="match status" value="1"/>
</dbReference>
<dbReference type="PRINTS" id="PR00723">
    <property type="entry name" value="SUBTILISIN"/>
</dbReference>
<dbReference type="Proteomes" id="UP000553632">
    <property type="component" value="Unassembled WGS sequence"/>
</dbReference>
<evidence type="ECO:0000313" key="13">
    <source>
        <dbReference type="Proteomes" id="UP000553632"/>
    </source>
</evidence>
<dbReference type="Pfam" id="PF00082">
    <property type="entry name" value="Peptidase_S8"/>
    <property type="match status" value="1"/>
</dbReference>
<dbReference type="InterPro" id="IPR015500">
    <property type="entry name" value="Peptidase_S8_subtilisin-rel"/>
</dbReference>
<dbReference type="PANTHER" id="PTHR43399">
    <property type="entry name" value="SUBTILISIN-RELATED"/>
    <property type="match status" value="1"/>
</dbReference>
<evidence type="ECO:0000256" key="4">
    <source>
        <dbReference type="ARBA" id="ARBA00022825"/>
    </source>
</evidence>
<sequence>TADLPRNEVVVAVLDSGVAVHHPDLKGRLLNGFDASGGSRASLKDTNGHGTAIAGIIAANINNRFGTAGIADKVKVRPIRITDRSDNRADLATIGRAWEAALKCERTDILVYAYASPFTQELSFFFKRLLEKTVKKGILVLTSAVNSDEVDSSSEVSLPCALANGLPGVLCVAATHSNNTTVLANDASKLASFGLPGTDILKLTPEHEGDDWAFVMGRGSSFATAAAAGIVGLMKSFDNFSPEETERIVLNSTEATVTTKLGSEMTYGVLRPDLAVTQAIAEVRRSRRALGPVGTGARQQTHRKSVIADSPPGCHGGDDFPPDPGNIFVVPGACAYIVDSRNANGDTVKSVGIQITSNIAGVDGETMTIQLSLDGDSTYLEASGSASRMFSDRGMDLVWKPSPLDRVFRDSGRGFFLVDVPSFISGESANGEKSSTSSYNIYGSGSSSAVDLHGYVNGREENGEVAFAAGQQIKFSARDNGWKFSVNFEASYDGELTTWLIADGILHNPRGG</sequence>
<dbReference type="PROSITE" id="PS00136">
    <property type="entry name" value="SUBTILASE_ASP"/>
    <property type="match status" value="1"/>
</dbReference>
<evidence type="ECO:0000313" key="12">
    <source>
        <dbReference type="EMBL" id="KAF4714535.1"/>
    </source>
</evidence>
<accession>A0A7J6QBS0</accession>
<reference evidence="13 14" key="1">
    <citation type="submission" date="2020-04" db="EMBL/GenBank/DDBJ databases">
        <title>Perkinsus olseni comparative genomics.</title>
        <authorList>
            <person name="Bogema D.R."/>
        </authorList>
    </citation>
    <scope>NUCLEOTIDE SEQUENCE [LARGE SCALE GENOMIC DNA]</scope>
    <source>
        <strain evidence="11">ATCC PRA-205</strain>
        <strain evidence="12 13">ATCC PRA-207</strain>
    </source>
</reference>
<dbReference type="SUPFAM" id="SSF52743">
    <property type="entry name" value="Subtilisin-like"/>
    <property type="match status" value="1"/>
</dbReference>
<evidence type="ECO:0000259" key="10">
    <source>
        <dbReference type="Pfam" id="PF00082"/>
    </source>
</evidence>
<evidence type="ECO:0000256" key="5">
    <source>
        <dbReference type="ARBA" id="ARBA00023145"/>
    </source>
</evidence>
<keyword evidence="4 8" id="KW-0720">Serine protease</keyword>
<dbReference type="AlphaFoldDB" id="A0A7J6QBS0"/>
<protein>
    <recommendedName>
        <fullName evidence="7">subtilisin</fullName>
        <ecNumber evidence="7">3.4.21.62</ecNumber>
    </recommendedName>
</protein>
<evidence type="ECO:0000256" key="8">
    <source>
        <dbReference type="PROSITE-ProRule" id="PRU01240"/>
    </source>
</evidence>
<dbReference type="Gene3D" id="3.40.50.200">
    <property type="entry name" value="Peptidase S8/S53 domain"/>
    <property type="match status" value="1"/>
</dbReference>
<dbReference type="EMBL" id="JABANM010030897">
    <property type="protein sequence ID" value="KAF4705491.1"/>
    <property type="molecule type" value="Genomic_DNA"/>
</dbReference>
<dbReference type="GO" id="GO:0006508">
    <property type="term" value="P:proteolysis"/>
    <property type="evidence" value="ECO:0007669"/>
    <property type="project" value="UniProtKB-KW"/>
</dbReference>
<organism evidence="11 14">
    <name type="scientific">Perkinsus olseni</name>
    <name type="common">Perkinsus atlanticus</name>
    <dbReference type="NCBI Taxonomy" id="32597"/>
    <lineage>
        <taxon>Eukaryota</taxon>
        <taxon>Sar</taxon>
        <taxon>Alveolata</taxon>
        <taxon>Perkinsozoa</taxon>
        <taxon>Perkinsea</taxon>
        <taxon>Perkinsida</taxon>
        <taxon>Perkinsidae</taxon>
        <taxon>Perkinsus</taxon>
    </lineage>
</organism>
<comment type="catalytic activity">
    <reaction evidence="6">
        <text>Hydrolysis of proteins with broad specificity for peptide bonds, and a preference for a large uncharged residue in P1. Hydrolyzes peptide amides.</text>
        <dbReference type="EC" id="3.4.21.62"/>
    </reaction>
</comment>
<evidence type="ECO:0000256" key="6">
    <source>
        <dbReference type="ARBA" id="ARBA00023529"/>
    </source>
</evidence>
<feature type="region of interest" description="Disordered" evidence="9">
    <location>
        <begin position="291"/>
        <end position="313"/>
    </location>
</feature>
<feature type="active site" description="Charge relay system" evidence="8">
    <location>
        <position position="15"/>
    </location>
</feature>
<dbReference type="EMBL" id="JABANO010028842">
    <property type="protein sequence ID" value="KAF4714535.1"/>
    <property type="molecule type" value="Genomic_DNA"/>
</dbReference>
<keyword evidence="13" id="KW-1185">Reference proteome</keyword>
<evidence type="ECO:0000313" key="14">
    <source>
        <dbReference type="Proteomes" id="UP000574390"/>
    </source>
</evidence>
<evidence type="ECO:0000256" key="1">
    <source>
        <dbReference type="ARBA" id="ARBA00011073"/>
    </source>
</evidence>
<dbReference type="InterPro" id="IPR022398">
    <property type="entry name" value="Peptidase_S8_His-AS"/>
</dbReference>
<name>A0A7J6QBS0_PEROL</name>
<keyword evidence="2 8" id="KW-0645">Protease</keyword>
<dbReference type="InterPro" id="IPR023827">
    <property type="entry name" value="Peptidase_S8_Asp-AS"/>
</dbReference>
<dbReference type="PANTHER" id="PTHR43399:SF4">
    <property type="entry name" value="CELL WALL-ASSOCIATED PROTEASE"/>
    <property type="match status" value="1"/>
</dbReference>
<gene>
    <name evidence="11" type="ORF">FOZ62_012784</name>
    <name evidence="12" type="ORF">FOZ63_012873</name>
</gene>
<proteinExistence type="inferred from homology"/>
<evidence type="ECO:0000256" key="7">
    <source>
        <dbReference type="ARBA" id="ARBA00023619"/>
    </source>
</evidence>
<feature type="active site" description="Charge relay system" evidence="8">
    <location>
        <position position="221"/>
    </location>
</feature>
<feature type="active site" description="Charge relay system" evidence="8">
    <location>
        <position position="49"/>
    </location>
</feature>
<dbReference type="InterPro" id="IPR000209">
    <property type="entry name" value="Peptidase_S8/S53_dom"/>
</dbReference>
<dbReference type="EC" id="3.4.21.62" evidence="7"/>
<keyword evidence="5" id="KW-0865">Zymogen</keyword>
<dbReference type="InterPro" id="IPR051048">
    <property type="entry name" value="Peptidase_S8/S53_subtilisin"/>
</dbReference>
<dbReference type="GO" id="GO:0004252">
    <property type="term" value="F:serine-type endopeptidase activity"/>
    <property type="evidence" value="ECO:0007669"/>
    <property type="project" value="UniProtKB-UniRule"/>
</dbReference>
<evidence type="ECO:0000313" key="11">
    <source>
        <dbReference type="EMBL" id="KAF4705491.1"/>
    </source>
</evidence>
<feature type="domain" description="Peptidase S8/S53" evidence="10">
    <location>
        <begin position="7"/>
        <end position="257"/>
    </location>
</feature>
<evidence type="ECO:0000256" key="9">
    <source>
        <dbReference type="SAM" id="MobiDB-lite"/>
    </source>
</evidence>